<gene>
    <name evidence="5" type="ORF">IPOD504_LOCUS2388</name>
</gene>
<sequence length="187" mass="20890">MVNGYAYFKTGSVRAGGSRYTCPGVHKGCKAHLHIDKDDIITLASTQHNHLPRNYVRTNVLAGGSRYTCPSVHKGCKANLHIDKDDIITLASTQHNHPPRNYLQIINETKYITTTKGTRLLMLGEYTYCRGGVRCGGGTRYRCPNVNKGCKARVHVDEAGLIVLAVAQHNHPPHKYMKIRNGLYMKF</sequence>
<feature type="non-terminal residue" evidence="5">
    <location>
        <position position="187"/>
    </location>
</feature>
<reference evidence="5" key="1">
    <citation type="submission" date="2022-03" db="EMBL/GenBank/DDBJ databases">
        <authorList>
            <person name="Martin H S."/>
        </authorList>
    </citation>
    <scope>NUCLEOTIDE SEQUENCE</scope>
</reference>
<dbReference type="Proteomes" id="UP000837857">
    <property type="component" value="Chromosome 12"/>
</dbReference>
<evidence type="ECO:0000313" key="5">
    <source>
        <dbReference type="EMBL" id="CAH2040222.1"/>
    </source>
</evidence>
<evidence type="ECO:0000259" key="4">
    <source>
        <dbReference type="Pfam" id="PF04500"/>
    </source>
</evidence>
<dbReference type="EMBL" id="OW152824">
    <property type="protein sequence ID" value="CAH2040222.1"/>
    <property type="molecule type" value="Genomic_DNA"/>
</dbReference>
<keyword evidence="1" id="KW-0479">Metal-binding</keyword>
<keyword evidence="6" id="KW-1185">Reference proteome</keyword>
<keyword evidence="3" id="KW-0862">Zinc</keyword>
<dbReference type="Pfam" id="PF04500">
    <property type="entry name" value="FLYWCH"/>
    <property type="match status" value="1"/>
</dbReference>
<protein>
    <recommendedName>
        <fullName evidence="4">FLYWCH-type domain-containing protein</fullName>
    </recommendedName>
</protein>
<evidence type="ECO:0000256" key="1">
    <source>
        <dbReference type="ARBA" id="ARBA00022723"/>
    </source>
</evidence>
<keyword evidence="2" id="KW-0863">Zinc-finger</keyword>
<name>A0ABN8HRP7_9NEOP</name>
<organism evidence="5 6">
    <name type="scientific">Iphiclides podalirius</name>
    <name type="common">scarce swallowtail</name>
    <dbReference type="NCBI Taxonomy" id="110791"/>
    <lineage>
        <taxon>Eukaryota</taxon>
        <taxon>Metazoa</taxon>
        <taxon>Ecdysozoa</taxon>
        <taxon>Arthropoda</taxon>
        <taxon>Hexapoda</taxon>
        <taxon>Insecta</taxon>
        <taxon>Pterygota</taxon>
        <taxon>Neoptera</taxon>
        <taxon>Endopterygota</taxon>
        <taxon>Lepidoptera</taxon>
        <taxon>Glossata</taxon>
        <taxon>Ditrysia</taxon>
        <taxon>Papilionoidea</taxon>
        <taxon>Papilionidae</taxon>
        <taxon>Papilioninae</taxon>
        <taxon>Iphiclides</taxon>
    </lineage>
</organism>
<evidence type="ECO:0000256" key="3">
    <source>
        <dbReference type="ARBA" id="ARBA00022833"/>
    </source>
</evidence>
<accession>A0ABN8HRP7</accession>
<dbReference type="Gene3D" id="2.20.25.240">
    <property type="match status" value="3"/>
</dbReference>
<proteinExistence type="predicted"/>
<evidence type="ECO:0000256" key="2">
    <source>
        <dbReference type="ARBA" id="ARBA00022771"/>
    </source>
</evidence>
<feature type="domain" description="FLYWCH-type" evidence="4">
    <location>
        <begin position="111"/>
        <end position="171"/>
    </location>
</feature>
<dbReference type="InterPro" id="IPR007588">
    <property type="entry name" value="Znf_FLYWCH"/>
</dbReference>
<evidence type="ECO:0000313" key="6">
    <source>
        <dbReference type="Proteomes" id="UP000837857"/>
    </source>
</evidence>